<keyword evidence="4" id="KW-0963">Cytoplasm</keyword>
<name>A0AAD7PFY3_QUISA</name>
<evidence type="ECO:0000256" key="5">
    <source>
        <dbReference type="ARBA" id="ARBA00023242"/>
    </source>
</evidence>
<keyword evidence="11" id="KW-1185">Reference proteome</keyword>
<accession>A0AAD7PFY3</accession>
<evidence type="ECO:0000313" key="11">
    <source>
        <dbReference type="Proteomes" id="UP001163823"/>
    </source>
</evidence>
<evidence type="ECO:0000259" key="9">
    <source>
        <dbReference type="Pfam" id="PF20936"/>
    </source>
</evidence>
<dbReference type="AlphaFoldDB" id="A0AAD7PFY3"/>
<feature type="region of interest" description="Disordered" evidence="7">
    <location>
        <begin position="183"/>
        <end position="220"/>
    </location>
</feature>
<reference evidence="10" key="1">
    <citation type="journal article" date="2023" name="Science">
        <title>Elucidation of the pathway for biosynthesis of saponin adjuvants from the soapbark tree.</title>
        <authorList>
            <person name="Reed J."/>
            <person name="Orme A."/>
            <person name="El-Demerdash A."/>
            <person name="Owen C."/>
            <person name="Martin L.B.B."/>
            <person name="Misra R.C."/>
            <person name="Kikuchi S."/>
            <person name="Rejzek M."/>
            <person name="Martin A.C."/>
            <person name="Harkess A."/>
            <person name="Leebens-Mack J."/>
            <person name="Louveau T."/>
            <person name="Stephenson M.J."/>
            <person name="Osbourn A."/>
        </authorList>
    </citation>
    <scope>NUCLEOTIDE SEQUENCE</scope>
    <source>
        <strain evidence="10">S10</strain>
    </source>
</reference>
<dbReference type="InterPro" id="IPR026907">
    <property type="entry name" value="GCIP-like"/>
</dbReference>
<keyword evidence="6" id="KW-0131">Cell cycle</keyword>
<evidence type="ECO:0000259" key="8">
    <source>
        <dbReference type="Pfam" id="PF13324"/>
    </source>
</evidence>
<dbReference type="InterPro" id="IPR049318">
    <property type="entry name" value="GCIP_C"/>
</dbReference>
<gene>
    <name evidence="10" type="ORF">O6P43_025784</name>
</gene>
<comment type="caution">
    <text evidence="10">The sequence shown here is derived from an EMBL/GenBank/DDBJ whole genome shotgun (WGS) entry which is preliminary data.</text>
</comment>
<sequence>MVKTEKEQLNRILSSHLNTIHETLQVFEKTASSSLDKVSWDEVIKMGDQVSKQATIVGMLWTGETPEARSIEENMAAYFNMLQGFLLLSHGSTVGAGPTLSTSILASVKQVVDSSFRLMTEPVSFYESNMKDRKLSVPQLVGAVWEACAALKKTPATNIIAIGRAMTQVAVSMKDVLREMNELKPASSDPIDEASEKTHTETDSEAHDDNSSKGDLGNDLSPEEMKVAQLAIAVVSDALSVVKELIRSITSLLKLENPNDTGNFVDSLEKLLKLCQGIGVQIDEIGACVYPPQEFPAMTASSEKIYNAIDSMLVEVEGFKRTSEAFNQACNGLRSSLRNLESELSICNTADLEAKVHNITLTN</sequence>
<protein>
    <submittedName>
        <fullName evidence="10">Cyclin-D1-binding protein</fullName>
    </submittedName>
</protein>
<dbReference type="PANTHER" id="PTHR15492:SF1">
    <property type="entry name" value="CYCLIN-D1-BINDING PROTEIN 1"/>
    <property type="match status" value="1"/>
</dbReference>
<evidence type="ECO:0000256" key="4">
    <source>
        <dbReference type="ARBA" id="ARBA00022490"/>
    </source>
</evidence>
<proteinExistence type="inferred from homology"/>
<dbReference type="Pfam" id="PF20936">
    <property type="entry name" value="GCIP_C"/>
    <property type="match status" value="1"/>
</dbReference>
<evidence type="ECO:0000256" key="3">
    <source>
        <dbReference type="ARBA" id="ARBA00008940"/>
    </source>
</evidence>
<evidence type="ECO:0000256" key="7">
    <source>
        <dbReference type="SAM" id="MobiDB-lite"/>
    </source>
</evidence>
<comment type="subcellular location">
    <subcellularLocation>
        <location evidence="2">Cytoplasm</location>
    </subcellularLocation>
    <subcellularLocation>
        <location evidence="1">Nucleus</location>
    </subcellularLocation>
</comment>
<feature type="compositionally biased region" description="Basic and acidic residues" evidence="7">
    <location>
        <begin position="194"/>
        <end position="212"/>
    </location>
</feature>
<feature type="domain" description="Cyclin-D1-binding protein 1-like N-terminal" evidence="8">
    <location>
        <begin position="42"/>
        <end position="185"/>
    </location>
</feature>
<evidence type="ECO:0000256" key="1">
    <source>
        <dbReference type="ARBA" id="ARBA00004123"/>
    </source>
</evidence>
<dbReference type="KEGG" id="qsa:O6P43_025784"/>
<dbReference type="Pfam" id="PF13324">
    <property type="entry name" value="GCIP_N"/>
    <property type="match status" value="1"/>
</dbReference>
<dbReference type="InterPro" id="IPR049317">
    <property type="entry name" value="GCIP-like_N"/>
</dbReference>
<keyword evidence="5" id="KW-0539">Nucleus</keyword>
<dbReference type="GO" id="GO:0005634">
    <property type="term" value="C:nucleus"/>
    <property type="evidence" value="ECO:0007669"/>
    <property type="project" value="UniProtKB-SubCell"/>
</dbReference>
<evidence type="ECO:0000313" key="10">
    <source>
        <dbReference type="EMBL" id="KAJ7954176.1"/>
    </source>
</evidence>
<dbReference type="Gene3D" id="1.20.1410.10">
    <property type="entry name" value="I/LWEQ domain"/>
    <property type="match status" value="1"/>
</dbReference>
<evidence type="ECO:0000256" key="6">
    <source>
        <dbReference type="ARBA" id="ARBA00023306"/>
    </source>
</evidence>
<dbReference type="GO" id="GO:0005737">
    <property type="term" value="C:cytoplasm"/>
    <property type="evidence" value="ECO:0007669"/>
    <property type="project" value="UniProtKB-SubCell"/>
</dbReference>
<dbReference type="EMBL" id="JARAOO010000010">
    <property type="protein sequence ID" value="KAJ7954176.1"/>
    <property type="molecule type" value="Genomic_DNA"/>
</dbReference>
<dbReference type="Proteomes" id="UP001163823">
    <property type="component" value="Chromosome 10"/>
</dbReference>
<comment type="similarity">
    <text evidence="3">Belongs to the CCNDBP1 family.</text>
</comment>
<evidence type="ECO:0000256" key="2">
    <source>
        <dbReference type="ARBA" id="ARBA00004496"/>
    </source>
</evidence>
<dbReference type="PANTHER" id="PTHR15492">
    <property type="entry name" value="CYCLIN D1-BINDING PROTEIN 1"/>
    <property type="match status" value="1"/>
</dbReference>
<organism evidence="10 11">
    <name type="scientific">Quillaja saponaria</name>
    <name type="common">Soap bark tree</name>
    <dbReference type="NCBI Taxonomy" id="32244"/>
    <lineage>
        <taxon>Eukaryota</taxon>
        <taxon>Viridiplantae</taxon>
        <taxon>Streptophyta</taxon>
        <taxon>Embryophyta</taxon>
        <taxon>Tracheophyta</taxon>
        <taxon>Spermatophyta</taxon>
        <taxon>Magnoliopsida</taxon>
        <taxon>eudicotyledons</taxon>
        <taxon>Gunneridae</taxon>
        <taxon>Pentapetalae</taxon>
        <taxon>rosids</taxon>
        <taxon>fabids</taxon>
        <taxon>Fabales</taxon>
        <taxon>Quillajaceae</taxon>
        <taxon>Quillaja</taxon>
    </lineage>
</organism>
<feature type="domain" description="Cyclin-D1-binding protein 1-like C-terminal" evidence="9">
    <location>
        <begin position="211"/>
        <end position="313"/>
    </location>
</feature>
<dbReference type="Gene3D" id="1.20.1420.10">
    <property type="entry name" value="Talin, central domain"/>
    <property type="match status" value="1"/>
</dbReference>